<dbReference type="InterPro" id="IPR042150">
    <property type="entry name" value="MmRce1-like"/>
</dbReference>
<feature type="transmembrane region" description="Helical" evidence="1">
    <location>
        <begin position="196"/>
        <end position="214"/>
    </location>
</feature>
<keyword evidence="3" id="KW-0482">Metalloprotease</keyword>
<keyword evidence="1" id="KW-0472">Membrane</keyword>
<feature type="transmembrane region" description="Helical" evidence="1">
    <location>
        <begin position="172"/>
        <end position="189"/>
    </location>
</feature>
<dbReference type="PANTHER" id="PTHR35797">
    <property type="entry name" value="PROTEASE-RELATED"/>
    <property type="match status" value="1"/>
</dbReference>
<keyword evidence="1" id="KW-0812">Transmembrane</keyword>
<dbReference type="InterPro" id="IPR003675">
    <property type="entry name" value="Rce1/LyrA-like_dom"/>
</dbReference>
<organism evidence="3 4">
    <name type="scientific">Chryseobacterium lacus</name>
    <dbReference type="NCBI Taxonomy" id="2058346"/>
    <lineage>
        <taxon>Bacteria</taxon>
        <taxon>Pseudomonadati</taxon>
        <taxon>Bacteroidota</taxon>
        <taxon>Flavobacteriia</taxon>
        <taxon>Flavobacteriales</taxon>
        <taxon>Weeksellaceae</taxon>
        <taxon>Chryseobacterium group</taxon>
        <taxon>Chryseobacterium</taxon>
    </lineage>
</organism>
<dbReference type="PANTHER" id="PTHR35797:SF1">
    <property type="entry name" value="PROTEASE"/>
    <property type="match status" value="1"/>
</dbReference>
<keyword evidence="3" id="KW-0645">Protease</keyword>
<keyword evidence="4" id="KW-1185">Reference proteome</keyword>
<reference evidence="3 4" key="1">
    <citation type="submission" date="2018-07" db="EMBL/GenBank/DDBJ databases">
        <title>Chryseobacterium lacus sp. nov., isolated from lake water.</title>
        <authorList>
            <person name="Li C.-M."/>
        </authorList>
    </citation>
    <scope>NUCLEOTIDE SEQUENCE [LARGE SCALE GENOMIC DNA]</scope>
    <source>
        <strain evidence="3 4">YLOS41</strain>
    </source>
</reference>
<dbReference type="GO" id="GO:0080120">
    <property type="term" value="P:CAAX-box protein maturation"/>
    <property type="evidence" value="ECO:0007669"/>
    <property type="project" value="UniProtKB-ARBA"/>
</dbReference>
<feature type="transmembrane region" description="Helical" evidence="1">
    <location>
        <begin position="42"/>
        <end position="66"/>
    </location>
</feature>
<feature type="transmembrane region" description="Helical" evidence="1">
    <location>
        <begin position="109"/>
        <end position="126"/>
    </location>
</feature>
<keyword evidence="1" id="KW-1133">Transmembrane helix</keyword>
<name>A0A368MY38_9FLAO</name>
<dbReference type="Proteomes" id="UP000252172">
    <property type="component" value="Unassembled WGS sequence"/>
</dbReference>
<feature type="transmembrane region" description="Helical" evidence="1">
    <location>
        <begin position="86"/>
        <end position="103"/>
    </location>
</feature>
<evidence type="ECO:0000313" key="4">
    <source>
        <dbReference type="Proteomes" id="UP000252172"/>
    </source>
</evidence>
<dbReference type="GO" id="GO:0008237">
    <property type="term" value="F:metallopeptidase activity"/>
    <property type="evidence" value="ECO:0007669"/>
    <property type="project" value="UniProtKB-KW"/>
</dbReference>
<proteinExistence type="predicted"/>
<dbReference type="EMBL" id="QPIE01000007">
    <property type="protein sequence ID" value="RCU42181.1"/>
    <property type="molecule type" value="Genomic_DNA"/>
</dbReference>
<protein>
    <submittedName>
        <fullName evidence="3">CPBP family intramembrane metalloprotease</fullName>
    </submittedName>
</protein>
<gene>
    <name evidence="3" type="ORF">DQ356_09585</name>
</gene>
<sequence>MKDNTINFKRIFIFLVIAISLSNIFRFDIFGTKEILEILPTWIYLLSVILLEGSGVFIGALIAIYLLRKKQKTEISFFGTSKRKGLLMSFIPIILLAIIGVKNEYGVNVNLYGLIVVLGSLIYCIMEEFGWRGYLQEELKDIKPIKRYLLIGFIWYFWHLSFLTKATLSENLFFLGILLFGSWGIGQVAESTKSILASSCFHLIIQIMMFNSLIKDGLDGTQKLIILGVSIFIWIIILGRWKKENELKLLNEKQSPNR</sequence>
<dbReference type="RefSeq" id="WP_114304280.1">
    <property type="nucleotide sequence ID" value="NZ_QPIE01000007.1"/>
</dbReference>
<dbReference type="Pfam" id="PF02517">
    <property type="entry name" value="Rce1-like"/>
    <property type="match status" value="1"/>
</dbReference>
<evidence type="ECO:0000259" key="2">
    <source>
        <dbReference type="Pfam" id="PF02517"/>
    </source>
</evidence>
<feature type="transmembrane region" description="Helical" evidence="1">
    <location>
        <begin position="220"/>
        <end position="239"/>
    </location>
</feature>
<feature type="domain" description="CAAX prenyl protease 2/Lysostaphin resistance protein A-like" evidence="2">
    <location>
        <begin position="114"/>
        <end position="207"/>
    </location>
</feature>
<dbReference type="GO" id="GO:0004175">
    <property type="term" value="F:endopeptidase activity"/>
    <property type="evidence" value="ECO:0007669"/>
    <property type="project" value="UniProtKB-ARBA"/>
</dbReference>
<comment type="caution">
    <text evidence="3">The sequence shown here is derived from an EMBL/GenBank/DDBJ whole genome shotgun (WGS) entry which is preliminary data.</text>
</comment>
<keyword evidence="3" id="KW-0378">Hydrolase</keyword>
<dbReference type="GO" id="GO:0006508">
    <property type="term" value="P:proteolysis"/>
    <property type="evidence" value="ECO:0007669"/>
    <property type="project" value="UniProtKB-KW"/>
</dbReference>
<feature type="transmembrane region" description="Helical" evidence="1">
    <location>
        <begin position="147"/>
        <end position="166"/>
    </location>
</feature>
<evidence type="ECO:0000256" key="1">
    <source>
        <dbReference type="SAM" id="Phobius"/>
    </source>
</evidence>
<evidence type="ECO:0000313" key="3">
    <source>
        <dbReference type="EMBL" id="RCU42181.1"/>
    </source>
</evidence>
<accession>A0A368MY38</accession>
<dbReference type="AlphaFoldDB" id="A0A368MY38"/>
<dbReference type="OrthoDB" id="9777755at2"/>